<reference evidence="3 4" key="1">
    <citation type="submission" date="2018-09" db="EMBL/GenBank/DDBJ databases">
        <authorList>
            <person name="Zhu H."/>
        </authorList>
    </citation>
    <scope>NUCLEOTIDE SEQUENCE [LARGE SCALE GENOMIC DNA]</scope>
    <source>
        <strain evidence="3 4">K1S02-6</strain>
    </source>
</reference>
<dbReference type="Proteomes" id="UP000284021">
    <property type="component" value="Unassembled WGS sequence"/>
</dbReference>
<dbReference type="InterPro" id="IPR045494">
    <property type="entry name" value="DUF6436"/>
</dbReference>
<dbReference type="EMBL" id="QYUR01000002">
    <property type="protein sequence ID" value="RJG12541.1"/>
    <property type="molecule type" value="Genomic_DNA"/>
</dbReference>
<gene>
    <name evidence="3" type="ORF">D3879_04435</name>
</gene>
<keyword evidence="3" id="KW-0413">Isomerase</keyword>
<accession>A0A418XJC6</accession>
<dbReference type="Pfam" id="PF20029">
    <property type="entry name" value="DUF6436"/>
    <property type="match status" value="1"/>
</dbReference>
<keyword evidence="1" id="KW-0812">Transmembrane</keyword>
<sequence>MRLPRRKTLLASLLAVVWLGAMLVAFWWFEARYIRPFSEQTALFAGDGLRLPDELAGPGPIRVVHFWDPACPCNVGNLQHLAELLERFAPQGVAFYAVQKPGSHGQLPDTLSALQPLSHLPGAEQLPASPAVGIWDKDGRLAYFGPYSEGATCTSSNSFIEPILEALAQGRPVNATHTLAVGCYCPWPETTNKSG</sequence>
<keyword evidence="4" id="KW-1185">Reference proteome</keyword>
<dbReference type="InterPro" id="IPR036249">
    <property type="entry name" value="Thioredoxin-like_sf"/>
</dbReference>
<proteinExistence type="predicted"/>
<evidence type="ECO:0000313" key="4">
    <source>
        <dbReference type="Proteomes" id="UP000284021"/>
    </source>
</evidence>
<keyword evidence="1" id="KW-1133">Transmembrane helix</keyword>
<dbReference type="GO" id="GO:0016853">
    <property type="term" value="F:isomerase activity"/>
    <property type="evidence" value="ECO:0007669"/>
    <property type="project" value="UniProtKB-KW"/>
</dbReference>
<evidence type="ECO:0000313" key="3">
    <source>
        <dbReference type="EMBL" id="RJG12541.1"/>
    </source>
</evidence>
<protein>
    <submittedName>
        <fullName evidence="3">Thiol-disulfide isomerase</fullName>
    </submittedName>
</protein>
<feature type="transmembrane region" description="Helical" evidence="1">
    <location>
        <begin position="9"/>
        <end position="29"/>
    </location>
</feature>
<dbReference type="OrthoDB" id="8897581at2"/>
<feature type="domain" description="DUF6436" evidence="2">
    <location>
        <begin position="41"/>
        <end position="187"/>
    </location>
</feature>
<dbReference type="AlphaFoldDB" id="A0A418XJC6"/>
<evidence type="ECO:0000256" key="1">
    <source>
        <dbReference type="SAM" id="Phobius"/>
    </source>
</evidence>
<keyword evidence="1" id="KW-0472">Membrane</keyword>
<dbReference type="Gene3D" id="3.40.30.10">
    <property type="entry name" value="Glutaredoxin"/>
    <property type="match status" value="1"/>
</dbReference>
<dbReference type="SUPFAM" id="SSF52833">
    <property type="entry name" value="Thioredoxin-like"/>
    <property type="match status" value="1"/>
</dbReference>
<dbReference type="RefSeq" id="WP_119952867.1">
    <property type="nucleotide sequence ID" value="NZ_QYUR01000002.1"/>
</dbReference>
<comment type="caution">
    <text evidence="3">The sequence shown here is derived from an EMBL/GenBank/DDBJ whole genome shotgun (WGS) entry which is preliminary data.</text>
</comment>
<evidence type="ECO:0000259" key="2">
    <source>
        <dbReference type="Pfam" id="PF20029"/>
    </source>
</evidence>
<organism evidence="3 4">
    <name type="scientific">Pseudomonas cavernicola</name>
    <dbReference type="NCBI Taxonomy" id="2320866"/>
    <lineage>
        <taxon>Bacteria</taxon>
        <taxon>Pseudomonadati</taxon>
        <taxon>Pseudomonadota</taxon>
        <taxon>Gammaproteobacteria</taxon>
        <taxon>Pseudomonadales</taxon>
        <taxon>Pseudomonadaceae</taxon>
        <taxon>Pseudomonas</taxon>
    </lineage>
</organism>
<name>A0A418XJC6_9PSED</name>